<dbReference type="Pfam" id="PF25230">
    <property type="entry name" value="DUF7846"/>
    <property type="match status" value="1"/>
</dbReference>
<feature type="transmembrane region" description="Helical" evidence="8">
    <location>
        <begin position="387"/>
        <end position="406"/>
    </location>
</feature>
<keyword evidence="2" id="KW-1003">Cell membrane</keyword>
<accession>A0A9E7R4Y6</accession>
<reference evidence="11" key="1">
    <citation type="submission" date="2022-09" db="EMBL/GenBank/DDBJ databases">
        <title>Diverse halophilic archaea isolated from saline environments.</title>
        <authorList>
            <person name="Cui H.-L."/>
        </authorList>
    </citation>
    <scope>NUCLEOTIDE SEQUENCE</scope>
    <source>
        <strain evidence="11">ZS-35-S2</strain>
    </source>
</reference>
<sequence length="730" mass="78432">MRRPPRETVALGAIALVSAALALYTSVELLPYHSLNHDEGVYLQQARLLLDGRLWFASEVPEAFRWWFFVEDGARLYPKYAPVPPGVFALAMALGEARLALAFVAFANVFLVGLLTAEAFDRRVGVVAGGVAAATPLFVVQSATFLPYATTTMFNLAFALGYVRSVRRDSLGYAAFAGVALGLAFFSRPYTAVLFALPFVLHAMYALLDAALEEKYDVLVRSFGRNALLAVLGLAGVATALYYNSLTTGDPFVFPYQAFAPLDGLGFGERRILSYDRVYTPALALEANGRVVFAYLTRWAFAPPVGPVVALLGLVLTVGPLADVVGPRAVARRADRVYNAYDETLRVTFAAVAVTVTAGNVLFWGNLNVLADLPDPNDGLIAVLGPFYHFDLLLPFSAFTAAGLVVSWRRLREAAEEGDLSTRDTRVALGVLLVAGLAVAGVTTVGALDDPVERHATYTDRYEQAYAPFQSRAGGDWERGPFGSDPAFEDALVFVPNPYGDWLGHPFQSLQNDGDLRGPVVYALDRGPDEDFAVLDAHPDRDLYRYTYRGPWTPDPRPDVVASIQRLQVQQGSSHAIRTTVGVVGEPSSVRLEVGDRAAVYDVTADPTGNLTVPWSVQPGAARVTGDGFVPRGDGRVGYDGAAEVSLAVTFVQEGGATVTYRQEATVRETTDGVALVWPPETRVCRLTPDCGTEATYLGDAGGEYLDGVSVRALTTSGEGNATSASVPTR</sequence>
<evidence type="ECO:0000256" key="4">
    <source>
        <dbReference type="ARBA" id="ARBA00022679"/>
    </source>
</evidence>
<evidence type="ECO:0000256" key="3">
    <source>
        <dbReference type="ARBA" id="ARBA00022676"/>
    </source>
</evidence>
<dbReference type="RefSeq" id="WP_260594801.1">
    <property type="nucleotide sequence ID" value="NZ_CP104003.1"/>
</dbReference>
<evidence type="ECO:0000256" key="2">
    <source>
        <dbReference type="ARBA" id="ARBA00022475"/>
    </source>
</evidence>
<keyword evidence="12" id="KW-1185">Reference proteome</keyword>
<dbReference type="AlphaFoldDB" id="A0A9E7R4Y6"/>
<evidence type="ECO:0000313" key="11">
    <source>
        <dbReference type="EMBL" id="UWM55692.1"/>
    </source>
</evidence>
<evidence type="ECO:0000256" key="6">
    <source>
        <dbReference type="ARBA" id="ARBA00022989"/>
    </source>
</evidence>
<keyword evidence="5 8" id="KW-0812">Transmembrane</keyword>
<feature type="transmembrane region" description="Helical" evidence="8">
    <location>
        <begin position="99"/>
        <end position="117"/>
    </location>
</feature>
<evidence type="ECO:0000313" key="12">
    <source>
        <dbReference type="Proteomes" id="UP001057580"/>
    </source>
</evidence>
<keyword evidence="6 8" id="KW-1133">Transmembrane helix</keyword>
<feature type="transmembrane region" description="Helical" evidence="8">
    <location>
        <begin position="124"/>
        <end position="140"/>
    </location>
</feature>
<feature type="transmembrane region" description="Helical" evidence="8">
    <location>
        <begin position="305"/>
        <end position="326"/>
    </location>
</feature>
<name>A0A9E7R4Y6_9EURY</name>
<comment type="subcellular location">
    <subcellularLocation>
        <location evidence="1">Cell membrane</location>
        <topology evidence="1">Multi-pass membrane protein</topology>
    </subcellularLocation>
</comment>
<dbReference type="InterPro" id="IPR038731">
    <property type="entry name" value="RgtA/B/C-like"/>
</dbReference>
<dbReference type="GO" id="GO:0016763">
    <property type="term" value="F:pentosyltransferase activity"/>
    <property type="evidence" value="ECO:0007669"/>
    <property type="project" value="TreeGrafter"/>
</dbReference>
<keyword evidence="4" id="KW-0808">Transferase</keyword>
<dbReference type="EMBL" id="CP104003">
    <property type="protein sequence ID" value="UWM55692.1"/>
    <property type="molecule type" value="Genomic_DNA"/>
</dbReference>
<evidence type="ECO:0000259" key="10">
    <source>
        <dbReference type="Pfam" id="PF25230"/>
    </source>
</evidence>
<gene>
    <name evidence="11" type="ORF">N0B31_05255</name>
</gene>
<feature type="domain" description="DUF7846" evidence="10">
    <location>
        <begin position="491"/>
        <end position="665"/>
    </location>
</feature>
<evidence type="ECO:0000256" key="7">
    <source>
        <dbReference type="ARBA" id="ARBA00023136"/>
    </source>
</evidence>
<keyword evidence="7 8" id="KW-0472">Membrane</keyword>
<feature type="transmembrane region" description="Helical" evidence="8">
    <location>
        <begin position="223"/>
        <end position="243"/>
    </location>
</feature>
<dbReference type="Pfam" id="PF13231">
    <property type="entry name" value="PMT_2"/>
    <property type="match status" value="1"/>
</dbReference>
<proteinExistence type="predicted"/>
<protein>
    <submittedName>
        <fullName evidence="11">Glycosyltransferase family 39 protein</fullName>
    </submittedName>
</protein>
<dbReference type="PANTHER" id="PTHR33908:SF11">
    <property type="entry name" value="MEMBRANE PROTEIN"/>
    <property type="match status" value="1"/>
</dbReference>
<dbReference type="GO" id="GO:0008610">
    <property type="term" value="P:lipid biosynthetic process"/>
    <property type="evidence" value="ECO:0007669"/>
    <property type="project" value="UniProtKB-ARBA"/>
</dbReference>
<dbReference type="Proteomes" id="UP001057580">
    <property type="component" value="Chromosome"/>
</dbReference>
<dbReference type="GeneID" id="74941807"/>
<dbReference type="PANTHER" id="PTHR33908">
    <property type="entry name" value="MANNOSYLTRANSFERASE YKCB-RELATED"/>
    <property type="match status" value="1"/>
</dbReference>
<evidence type="ECO:0000256" key="8">
    <source>
        <dbReference type="SAM" id="Phobius"/>
    </source>
</evidence>
<evidence type="ECO:0000256" key="1">
    <source>
        <dbReference type="ARBA" id="ARBA00004651"/>
    </source>
</evidence>
<feature type="transmembrane region" description="Helical" evidence="8">
    <location>
        <begin position="347"/>
        <end position="367"/>
    </location>
</feature>
<dbReference type="KEGG" id="ssai:N0B31_05255"/>
<evidence type="ECO:0000259" key="9">
    <source>
        <dbReference type="Pfam" id="PF13231"/>
    </source>
</evidence>
<keyword evidence="3" id="KW-0328">Glycosyltransferase</keyword>
<dbReference type="InterPro" id="IPR050297">
    <property type="entry name" value="LipidA_mod_glycosyltrf_83"/>
</dbReference>
<evidence type="ECO:0000256" key="5">
    <source>
        <dbReference type="ARBA" id="ARBA00022692"/>
    </source>
</evidence>
<feature type="domain" description="Glycosyltransferase RgtA/B/C/D-like" evidence="9">
    <location>
        <begin position="97"/>
        <end position="213"/>
    </location>
</feature>
<organism evidence="11 12">
    <name type="scientific">Salinirubellus salinus</name>
    <dbReference type="NCBI Taxonomy" id="1364945"/>
    <lineage>
        <taxon>Archaea</taxon>
        <taxon>Methanobacteriati</taxon>
        <taxon>Methanobacteriota</taxon>
        <taxon>Stenosarchaea group</taxon>
        <taxon>Halobacteria</taxon>
        <taxon>Halobacteriales</taxon>
        <taxon>Natronomonadaceae</taxon>
        <taxon>Salinirubellus</taxon>
    </lineage>
</organism>
<dbReference type="InterPro" id="IPR057168">
    <property type="entry name" value="DUF7846"/>
</dbReference>
<feature type="transmembrane region" description="Helical" evidence="8">
    <location>
        <begin position="427"/>
        <end position="448"/>
    </location>
</feature>
<dbReference type="GO" id="GO:0005886">
    <property type="term" value="C:plasma membrane"/>
    <property type="evidence" value="ECO:0007669"/>
    <property type="project" value="UniProtKB-SubCell"/>
</dbReference>